<feature type="transmembrane region" description="Helical" evidence="6">
    <location>
        <begin position="760"/>
        <end position="776"/>
    </location>
</feature>
<proteinExistence type="predicted"/>
<feature type="transmembrane region" description="Helical" evidence="6">
    <location>
        <begin position="796"/>
        <end position="816"/>
    </location>
</feature>
<feature type="compositionally biased region" description="Low complexity" evidence="5">
    <location>
        <begin position="152"/>
        <end position="164"/>
    </location>
</feature>
<evidence type="ECO:0000256" key="5">
    <source>
        <dbReference type="SAM" id="MobiDB-lite"/>
    </source>
</evidence>
<feature type="transmembrane region" description="Helical" evidence="6">
    <location>
        <begin position="990"/>
        <end position="1010"/>
    </location>
</feature>
<sequence>MGSSPAEDSRSYQFNFTISGSRQTVLRGLRAWVELGLLTPDQVRSIAEVYQLDQPGELAEGEQSSTSAAIPTGGIPSASGASVPAGIGPAYVLWGLALFGICGIHRFYLGRWRTGLLWLCTFGLLGIGQVIDLVLIPRMVQEKNAALPGSLPSSTPQTAQQASQVEAASPPEPKTQPSTTGTPQATGSLSPQPSWVGRMLQNLLAELSVRWLLVLGLFLVVVSSGVLAGSQWEQFSPTAQYGVLLAYTAAFGAGAWWAHRQEGLRLTGQTLEAIALLLLPVNVWALDGLNMAWGIRGVALGLLVGIPLAAWGRVRASGAGAGYAFYGTLVNFLALSSLQTLWGLGPLGITYLGIVSTVAYTWSRRSLALRGSKLWLLGAAGSLLVLRGLLTGQMQVWQLGLAVALLGWLIQVFEPRGSQPESIGLDLGSEPEAELDAEPPESPESAETGSLPIWVAQEWHRAGLVLLGLGWLLALGGIPGADRTESFQPWLGWQLSIISLLGIQVFWRRLSRSKRALDLALLFVLGLETLWAFWQVLPWEWREATLALLRGWLGQPFFFWPWTLLGIALLPYEALWLSLAARWQRGSRETRQESSGIPAERDPDASGFRDLVRPTEVLVLGLGGSLLLLSLPNEAIRFWHLLLGTGILAGWLWHQSSYPSGITAGDEAEPSSPAQRPFPATQDTTLRDRLRGWVFLTHAYGVAALLAGIRWQLPNLGWSAWGVILLVLALLEWVGRVALYRWPLGLAGRPPGLQVWQRSADWIGLVLAGGSYLTFLTKGGILLDVPWRPETGHLNWLWLAVPLVLTVAQVLAWPPLEFMPQAQGLRPADGNRIPDDAAHSLRDAETAIPPTEPGSLSQSTSGAASGGQWRQGIPSRETLELLAVISILLAQVLTLGAPWSRILGLGLGMLLVAVQVWLYARLPYALLTVALGLGFGIAAVGQIFRPTGVDWGIYLAALLLGISLCRYGVQYLAERLQVVYQTALDRWGGILGVSLLLWSSGTLFMVFIRLNSASQGDSSFGSQPIAARLFLALILTLMAFGVRLWLEITPFYASLSAGIPSPDSGSSETEDGDGTESSGASPVLGTSVDPLLYGLGWALELLLISAVVWRWMGSPSTLPEILSLVAAINLSLGILCWIGPERTVFLKAWGQPWRQLSSFWVGPLIYAGLGWLGSHAQWNELTGMGSLGLSIVLLGLGRREGIPISQEPSQPRPRPDNSPDNSVDNPMGLLGAFGVSFAAYEGWIYFLSQQSGGSFGAGLVLIGLLGLILALAYRLCPLWITAVLQIETLWLGRVAAGNWGWASLVLLPALLDVKLSQLGENLWLLTGAGLAAYAAWQGRKPALLPTLAIPPTSQDANPSPHRVQSLWCYLSAFQWAGILAIALLLWLPEVDLGIWGGSLACWLGLVYYFLPWERWGWWPDPWRNTALVLPIGILLLTATQINSSNLLLGAVYYAFLSIQRSQVRLGYVSLLLSNWILLDYGWRQEWSSLTLYALPLVGSLLYVAQVDPGLQQSSARQGRHWLRSFSSGALVLVTLIETQGQLWAGFWPVGLGLALGLLGLALQVRAYLFIGTLSFGLGVLRQGWLLVASYSLLLWGIGILLGLLLIWVAANFERRREQLGSWLDTWLGQLQNWE</sequence>
<feature type="transmembrane region" description="Helical" evidence="6">
    <location>
        <begin position="462"/>
        <end position="481"/>
    </location>
</feature>
<evidence type="ECO:0000256" key="1">
    <source>
        <dbReference type="ARBA" id="ARBA00004141"/>
    </source>
</evidence>
<name>A0ABT0C997_THEVL</name>
<evidence type="ECO:0000256" key="3">
    <source>
        <dbReference type="ARBA" id="ARBA00022989"/>
    </source>
</evidence>
<dbReference type="PANTHER" id="PTHR21016">
    <property type="entry name" value="BETA-AMYLOID BINDING PROTEIN-RELATED"/>
    <property type="match status" value="1"/>
</dbReference>
<evidence type="ECO:0000313" key="9">
    <source>
        <dbReference type="Proteomes" id="UP000830835"/>
    </source>
</evidence>
<feature type="transmembrane region" description="Helical" evidence="6">
    <location>
        <begin position="1121"/>
        <end position="1138"/>
    </location>
</feature>
<feature type="transmembrane region" description="Helical" evidence="6">
    <location>
        <begin position="1290"/>
        <end position="1311"/>
    </location>
</feature>
<feature type="transmembrane region" description="Helical" evidence="6">
    <location>
        <begin position="1318"/>
        <end position="1336"/>
    </location>
</feature>
<feature type="transmembrane region" description="Helical" evidence="6">
    <location>
        <begin position="719"/>
        <end position="739"/>
    </location>
</feature>
<feature type="transmembrane region" description="Helical" evidence="6">
    <location>
        <begin position="207"/>
        <end position="227"/>
    </location>
</feature>
<feature type="transmembrane region" description="Helical" evidence="6">
    <location>
        <begin position="1227"/>
        <end position="1247"/>
    </location>
</feature>
<feature type="transmembrane region" description="Helical" evidence="6">
    <location>
        <begin position="557"/>
        <end position="581"/>
    </location>
</feature>
<keyword evidence="3 6" id="KW-1133">Transmembrane helix</keyword>
<feature type="transmembrane region" description="Helical" evidence="6">
    <location>
        <begin position="1592"/>
        <end position="1612"/>
    </location>
</feature>
<comment type="caution">
    <text evidence="8">The sequence shown here is derived from an EMBL/GenBank/DDBJ whole genome shotgun (WGS) entry which is preliminary data.</text>
</comment>
<feature type="transmembrane region" description="Helical" evidence="6">
    <location>
        <begin position="1091"/>
        <end position="1109"/>
    </location>
</feature>
<dbReference type="EMBL" id="JAFIRA010000009">
    <property type="protein sequence ID" value="MCJ2542361.1"/>
    <property type="molecule type" value="Genomic_DNA"/>
</dbReference>
<feature type="transmembrane region" description="Helical" evidence="6">
    <location>
        <begin position="1259"/>
        <end position="1284"/>
    </location>
</feature>
<feature type="transmembrane region" description="Helical" evidence="6">
    <location>
        <begin position="878"/>
        <end position="896"/>
    </location>
</feature>
<feature type="transmembrane region" description="Helical" evidence="6">
    <location>
        <begin position="1542"/>
        <end position="1560"/>
    </location>
</feature>
<feature type="transmembrane region" description="Helical" evidence="6">
    <location>
        <begin position="951"/>
        <end position="969"/>
    </location>
</feature>
<feature type="compositionally biased region" description="Polar residues" evidence="5">
    <location>
        <begin position="175"/>
        <end position="190"/>
    </location>
</feature>
<keyword evidence="9" id="KW-1185">Reference proteome</keyword>
<evidence type="ECO:0000256" key="2">
    <source>
        <dbReference type="ARBA" id="ARBA00022692"/>
    </source>
</evidence>
<feature type="transmembrane region" description="Helical" evidence="6">
    <location>
        <begin position="519"/>
        <end position="537"/>
    </location>
</feature>
<dbReference type="RefSeq" id="WP_244349591.1">
    <property type="nucleotide sequence ID" value="NZ_JAFIRA010000009.1"/>
</dbReference>
<accession>A0ABT0C997</accession>
<feature type="transmembrane region" description="Helical" evidence="6">
    <location>
        <begin position="374"/>
        <end position="390"/>
    </location>
</feature>
<evidence type="ECO:0000256" key="4">
    <source>
        <dbReference type="ARBA" id="ARBA00023136"/>
    </source>
</evidence>
<evidence type="ECO:0000256" key="6">
    <source>
        <dbReference type="SAM" id="Phobius"/>
    </source>
</evidence>
<keyword evidence="4 6" id="KW-0472">Membrane</keyword>
<feature type="region of interest" description="Disordered" evidence="5">
    <location>
        <begin position="1062"/>
        <end position="1082"/>
    </location>
</feature>
<feature type="transmembrane region" description="Helical" evidence="6">
    <location>
        <begin position="1366"/>
        <end position="1387"/>
    </location>
</feature>
<feature type="transmembrane region" description="Helical" evidence="6">
    <location>
        <begin position="1025"/>
        <end position="1046"/>
    </location>
</feature>
<keyword evidence="2 6" id="KW-0812">Transmembrane</keyword>
<feature type="region of interest" description="Disordered" evidence="5">
    <location>
        <begin position="147"/>
        <end position="190"/>
    </location>
</feature>
<evidence type="ECO:0000313" key="8">
    <source>
        <dbReference type="EMBL" id="MCJ2542361.1"/>
    </source>
</evidence>
<feature type="transmembrane region" description="Helical" evidence="6">
    <location>
        <begin position="91"/>
        <end position="109"/>
    </location>
</feature>
<feature type="transmembrane region" description="Helical" evidence="6">
    <location>
        <begin position="1392"/>
        <end position="1410"/>
    </location>
</feature>
<comment type="subcellular location">
    <subcellularLocation>
        <location evidence="1">Membrane</location>
        <topology evidence="1">Multi-pass membrane protein</topology>
    </subcellularLocation>
</comment>
<feature type="transmembrane region" description="Helical" evidence="6">
    <location>
        <begin position="693"/>
        <end position="713"/>
    </location>
</feature>
<dbReference type="InterPro" id="IPR050932">
    <property type="entry name" value="TM2D1-3-like"/>
</dbReference>
<feature type="transmembrane region" description="Helical" evidence="6">
    <location>
        <begin position="239"/>
        <end position="258"/>
    </location>
</feature>
<organism evidence="8 9">
    <name type="scientific">Thermostichus vulcanus str. 'Rupite'</name>
    <dbReference type="NCBI Taxonomy" id="2813851"/>
    <lineage>
        <taxon>Bacteria</taxon>
        <taxon>Bacillati</taxon>
        <taxon>Cyanobacteriota</taxon>
        <taxon>Cyanophyceae</taxon>
        <taxon>Thermostichales</taxon>
        <taxon>Thermostichaceae</taxon>
        <taxon>Thermostichus</taxon>
    </lineage>
</organism>
<dbReference type="Pfam" id="PF05154">
    <property type="entry name" value="TM2"/>
    <property type="match status" value="1"/>
</dbReference>
<feature type="transmembrane region" description="Helical" evidence="6">
    <location>
        <begin position="292"/>
        <end position="311"/>
    </location>
</feature>
<feature type="region of interest" description="Disordered" evidence="5">
    <location>
        <begin position="847"/>
        <end position="870"/>
    </location>
</feature>
<dbReference type="Proteomes" id="UP000830835">
    <property type="component" value="Unassembled WGS sequence"/>
</dbReference>
<feature type="transmembrane region" description="Helical" evidence="6">
    <location>
        <begin position="1430"/>
        <end position="1453"/>
    </location>
</feature>
<feature type="transmembrane region" description="Helical" evidence="6">
    <location>
        <begin position="318"/>
        <end position="335"/>
    </location>
</feature>
<protein>
    <submittedName>
        <fullName evidence="8">TM2 domain-containing protein</fullName>
    </submittedName>
</protein>
<dbReference type="InterPro" id="IPR007829">
    <property type="entry name" value="TM2"/>
</dbReference>
<feature type="transmembrane region" description="Helical" evidence="6">
    <location>
        <begin position="1159"/>
        <end position="1178"/>
    </location>
</feature>
<feature type="transmembrane region" description="Helical" evidence="6">
    <location>
        <begin position="341"/>
        <end position="362"/>
    </location>
</feature>
<dbReference type="PANTHER" id="PTHR21016:SF25">
    <property type="entry name" value="TM2 DOMAIN-CONTAINING PROTEIN DDB_G0277895-RELATED"/>
    <property type="match status" value="1"/>
</dbReference>
<feature type="transmembrane region" description="Helical" evidence="6">
    <location>
        <begin position="925"/>
        <end position="945"/>
    </location>
</feature>
<feature type="transmembrane region" description="Helical" evidence="6">
    <location>
        <begin position="902"/>
        <end position="920"/>
    </location>
</feature>
<feature type="transmembrane region" description="Helical" evidence="6">
    <location>
        <begin position="115"/>
        <end position="136"/>
    </location>
</feature>
<feature type="transmembrane region" description="Helical" evidence="6">
    <location>
        <begin position="396"/>
        <end position="413"/>
    </location>
</feature>
<evidence type="ECO:0000259" key="7">
    <source>
        <dbReference type="Pfam" id="PF05154"/>
    </source>
</evidence>
<feature type="compositionally biased region" description="Low complexity" evidence="5">
    <location>
        <begin position="854"/>
        <end position="868"/>
    </location>
</feature>
<reference evidence="8" key="1">
    <citation type="submission" date="2021-02" db="EMBL/GenBank/DDBJ databases">
        <title>The CRISPR/cas machinery reduction and long-range gene transfer in the hot spring cyanobacterium Synechococcus.</title>
        <authorList>
            <person name="Dvorak P."/>
            <person name="Jahodarova E."/>
            <person name="Hasler P."/>
            <person name="Poulickova A."/>
        </authorList>
    </citation>
    <scope>NUCLEOTIDE SEQUENCE</scope>
    <source>
        <strain evidence="8">Rupite</strain>
    </source>
</reference>
<gene>
    <name evidence="8" type="ORF">JX360_05475</name>
</gene>
<feature type="transmembrane region" description="Helical" evidence="6">
    <location>
        <begin position="487"/>
        <end position="507"/>
    </location>
</feature>
<feature type="domain" description="TM2" evidence="7">
    <location>
        <begin position="92"/>
        <end position="134"/>
    </location>
</feature>